<reference evidence="2 3" key="1">
    <citation type="journal article" date="2019" name="Commun. Biol.">
        <title>The bagworm genome reveals a unique fibroin gene that provides high tensile strength.</title>
        <authorList>
            <person name="Kono N."/>
            <person name="Nakamura H."/>
            <person name="Ohtoshi R."/>
            <person name="Tomita M."/>
            <person name="Numata K."/>
            <person name="Arakawa K."/>
        </authorList>
    </citation>
    <scope>NUCLEOTIDE SEQUENCE [LARGE SCALE GENOMIC DNA]</scope>
</reference>
<evidence type="ECO:0000313" key="3">
    <source>
        <dbReference type="Proteomes" id="UP000299102"/>
    </source>
</evidence>
<feature type="compositionally biased region" description="Basic residues" evidence="1">
    <location>
        <begin position="10"/>
        <end position="35"/>
    </location>
</feature>
<comment type="caution">
    <text evidence="2">The sequence shown here is derived from an EMBL/GenBank/DDBJ whole genome shotgun (WGS) entry which is preliminary data.</text>
</comment>
<accession>A0A4C1WMQ2</accession>
<keyword evidence="3" id="KW-1185">Reference proteome</keyword>
<evidence type="ECO:0000313" key="2">
    <source>
        <dbReference type="EMBL" id="GBP51397.1"/>
    </source>
</evidence>
<dbReference type="AlphaFoldDB" id="A0A4C1WMQ2"/>
<dbReference type="EMBL" id="BGZK01000580">
    <property type="protein sequence ID" value="GBP51397.1"/>
    <property type="molecule type" value="Genomic_DNA"/>
</dbReference>
<dbReference type="Proteomes" id="UP000299102">
    <property type="component" value="Unassembled WGS sequence"/>
</dbReference>
<organism evidence="2 3">
    <name type="scientific">Eumeta variegata</name>
    <name type="common">Bagworm moth</name>
    <name type="synonym">Eumeta japonica</name>
    <dbReference type="NCBI Taxonomy" id="151549"/>
    <lineage>
        <taxon>Eukaryota</taxon>
        <taxon>Metazoa</taxon>
        <taxon>Ecdysozoa</taxon>
        <taxon>Arthropoda</taxon>
        <taxon>Hexapoda</taxon>
        <taxon>Insecta</taxon>
        <taxon>Pterygota</taxon>
        <taxon>Neoptera</taxon>
        <taxon>Endopterygota</taxon>
        <taxon>Lepidoptera</taxon>
        <taxon>Glossata</taxon>
        <taxon>Ditrysia</taxon>
        <taxon>Tineoidea</taxon>
        <taxon>Psychidae</taxon>
        <taxon>Oiketicinae</taxon>
        <taxon>Eumeta</taxon>
    </lineage>
</organism>
<sequence length="164" mass="18732">MEMMHFVCGRGRHHRSRRPCLKHRSAVSRRNKPRVRAQNGTLQMQRHNKWRVTRSGREARGGGRPGRRKCHSRPPPEQCPRLRSPLQRPPDGAPTEGLRNGSTANQILPNNCNIPSKNKSVFYGICETLATFVLSSSLKKTRSAMRYTLYRTVSAERAARVFES</sequence>
<feature type="region of interest" description="Disordered" evidence="1">
    <location>
        <begin position="1"/>
        <end position="106"/>
    </location>
</feature>
<name>A0A4C1WMQ2_EUMVA</name>
<evidence type="ECO:0000256" key="1">
    <source>
        <dbReference type="SAM" id="MobiDB-lite"/>
    </source>
</evidence>
<protein>
    <submittedName>
        <fullName evidence="2">Uncharacterized protein</fullName>
    </submittedName>
</protein>
<proteinExistence type="predicted"/>
<gene>
    <name evidence="2" type="ORF">EVAR_38791_1</name>
</gene>